<feature type="domain" description="PBP" evidence="1">
    <location>
        <begin position="54"/>
        <end position="276"/>
    </location>
</feature>
<accession>A0A6J4VM36</accession>
<dbReference type="SUPFAM" id="SSF53850">
    <property type="entry name" value="Periplasmic binding protein-like II"/>
    <property type="match status" value="1"/>
</dbReference>
<dbReference type="PANTHER" id="PTHR37945">
    <property type="entry name" value="EXTRACELLULAR TUNGSTATE BINDING PROTEIN"/>
    <property type="match status" value="1"/>
</dbReference>
<reference evidence="2" key="1">
    <citation type="submission" date="2020-02" db="EMBL/GenBank/DDBJ databases">
        <authorList>
            <person name="Meier V. D."/>
        </authorList>
    </citation>
    <scope>NUCLEOTIDE SEQUENCE</scope>
    <source>
        <strain evidence="2">AVDCRST_MAG19</strain>
    </source>
</reference>
<dbReference type="Gene3D" id="3.40.190.10">
    <property type="entry name" value="Periplasmic binding protein-like II"/>
    <property type="match status" value="2"/>
</dbReference>
<dbReference type="PANTHER" id="PTHR37945:SF1">
    <property type="entry name" value="EXTRACELLULAR TUNGSTATE BINDING PROTEIN"/>
    <property type="match status" value="1"/>
</dbReference>
<proteinExistence type="predicted"/>
<gene>
    <name evidence="2" type="ORF">AVDCRST_MAG19-3964</name>
</gene>
<dbReference type="InterPro" id="IPR024370">
    <property type="entry name" value="PBP_domain"/>
</dbReference>
<dbReference type="EMBL" id="CADCWL010000222">
    <property type="protein sequence ID" value="CAA9581270.1"/>
    <property type="molecule type" value="Genomic_DNA"/>
</dbReference>
<organism evidence="2">
    <name type="scientific">uncultured Thermomicrobiales bacterium</name>
    <dbReference type="NCBI Taxonomy" id="1645740"/>
    <lineage>
        <taxon>Bacteria</taxon>
        <taxon>Pseudomonadati</taxon>
        <taxon>Thermomicrobiota</taxon>
        <taxon>Thermomicrobia</taxon>
        <taxon>Thermomicrobiales</taxon>
        <taxon>environmental samples</taxon>
    </lineage>
</organism>
<protein>
    <submittedName>
        <fullName evidence="2">Tungstate ABC transporter, substrate-binding protein</fullName>
    </submittedName>
</protein>
<evidence type="ECO:0000259" key="1">
    <source>
        <dbReference type="Pfam" id="PF12849"/>
    </source>
</evidence>
<dbReference type="Pfam" id="PF12849">
    <property type="entry name" value="PBP_like_2"/>
    <property type="match status" value="1"/>
</dbReference>
<evidence type="ECO:0000313" key="2">
    <source>
        <dbReference type="EMBL" id="CAA9581270.1"/>
    </source>
</evidence>
<name>A0A6J4VM36_9BACT</name>
<dbReference type="InterPro" id="IPR052738">
    <property type="entry name" value="ABC-Tungstate_binding"/>
</dbReference>
<sequence length="320" mass="32792">MATGEPAFRVVCGRRGGQVHSWFLAATLAVGALLAMAPGLARSAVGQEATPGTGPREVILATTTSTQDSGLLDVLVPLFHERTGYDLKPIAVGSGAALELGERGEADVVLAHSPAAEEAFVAAGFAGERRTVMANDFVLVGPKADPAGTSGAASAAEAMAAIAGAEVPFVSRGDESGTHALELRLWEESGIAPGGSWYTESGTGMGDTLNIADDRDAYTLADRGTFLSLRDRLDLEILVEGDRALLNLYHVLTVNPANGPAVNVEGGRAFLGFLLDPATQEIIGGFGLDRFGEALFTPCADDACVVPAVTPAPPPATPAA</sequence>
<dbReference type="AlphaFoldDB" id="A0A6J4VM36"/>